<reference evidence="1 2" key="1">
    <citation type="submission" date="2016-10" db="EMBL/GenBank/DDBJ databases">
        <authorList>
            <person name="de Groot N.N."/>
        </authorList>
    </citation>
    <scope>NUCLEOTIDE SEQUENCE [LARGE SCALE GENOMIC DNA]</scope>
    <source>
        <strain evidence="1 2">ATCC 35022</strain>
    </source>
</reference>
<dbReference type="Proteomes" id="UP000199071">
    <property type="component" value="Unassembled WGS sequence"/>
</dbReference>
<evidence type="ECO:0000313" key="2">
    <source>
        <dbReference type="Proteomes" id="UP000199071"/>
    </source>
</evidence>
<proteinExistence type="predicted"/>
<evidence type="ECO:0000313" key="1">
    <source>
        <dbReference type="EMBL" id="SDB20925.1"/>
    </source>
</evidence>
<protein>
    <submittedName>
        <fullName evidence="1">Cyclopropane-fatty-acyl-phospholipid synthase</fullName>
    </submittedName>
</protein>
<gene>
    <name evidence="1" type="ORF">SAMN02982931_01542</name>
</gene>
<dbReference type="Gene3D" id="3.40.50.150">
    <property type="entry name" value="Vaccinia Virus protein VP39"/>
    <property type="match status" value="1"/>
</dbReference>
<dbReference type="PANTHER" id="PTHR43832">
    <property type="match status" value="1"/>
</dbReference>
<sequence length="342" mass="39104">MSLVEAVTYAGERFPWPDPMTRTAIARLVSRTGERLSTTSPDADRRFAEDMGSYPIALHTDAANAQHYEIPAAFFDLALGPQRKYSCCLYDDGATTLAEAEEAALAATADHADLHDGQRILELGCGWGSLSLWMARRYPNARITAVSNSASQRAHITCIANAEGLRNLDVVTADMNVFTPAEPFDRIVSVEMFEHMANWRPLLERLRDGLVSDGRLFIHVFTHRNGSYRFRTEDRDDWIARHFFTGGIMPSQRLIREFADCFTVTDEWRWSGENYRRTADDWLANYDRNIEAIRPILRGTYGREARLWERRWRLFFLATSGLFGHSDGTEWGVSHYRLKPAR</sequence>
<dbReference type="RefSeq" id="WP_090875838.1">
    <property type="nucleotide sequence ID" value="NZ_FMXQ01000003.1"/>
</dbReference>
<dbReference type="AlphaFoldDB" id="A0A1G6BK13"/>
<dbReference type="SUPFAM" id="SSF53335">
    <property type="entry name" value="S-adenosyl-L-methionine-dependent methyltransferases"/>
    <property type="match status" value="1"/>
</dbReference>
<name>A0A1G6BK13_9HYPH</name>
<dbReference type="EMBL" id="FMXQ01000003">
    <property type="protein sequence ID" value="SDB20925.1"/>
    <property type="molecule type" value="Genomic_DNA"/>
</dbReference>
<dbReference type="InterPro" id="IPR029063">
    <property type="entry name" value="SAM-dependent_MTases_sf"/>
</dbReference>
<accession>A0A1G6BK13</accession>
<dbReference type="STRING" id="665467.SAMN02982931_01542"/>
<dbReference type="OrthoDB" id="9782855at2"/>
<keyword evidence="2" id="KW-1185">Reference proteome</keyword>
<dbReference type="PANTHER" id="PTHR43832:SF1">
    <property type="entry name" value="S-ADENOSYL-L-METHIONINE-DEPENDENT METHYLTRANSFERASES SUPERFAMILY PROTEIN"/>
    <property type="match status" value="1"/>
</dbReference>
<dbReference type="Pfam" id="PF02353">
    <property type="entry name" value="CMAS"/>
    <property type="match status" value="1"/>
</dbReference>
<dbReference type="CDD" id="cd02440">
    <property type="entry name" value="AdoMet_MTases"/>
    <property type="match status" value="1"/>
</dbReference>
<organism evidence="1 2">
    <name type="scientific">Bauldia litoralis</name>
    <dbReference type="NCBI Taxonomy" id="665467"/>
    <lineage>
        <taxon>Bacteria</taxon>
        <taxon>Pseudomonadati</taxon>
        <taxon>Pseudomonadota</taxon>
        <taxon>Alphaproteobacteria</taxon>
        <taxon>Hyphomicrobiales</taxon>
        <taxon>Kaistiaceae</taxon>
        <taxon>Bauldia</taxon>
    </lineage>
</organism>